<protein>
    <recommendedName>
        <fullName evidence="4">Cache domain-containing protein</fullName>
    </recommendedName>
</protein>
<gene>
    <name evidence="2" type="ORF">M9Y10_000839</name>
</gene>
<keyword evidence="1" id="KW-1133">Transmembrane helix</keyword>
<dbReference type="Gene3D" id="3.30.450.20">
    <property type="entry name" value="PAS domain"/>
    <property type="match status" value="1"/>
</dbReference>
<dbReference type="CDD" id="cd18773">
    <property type="entry name" value="PDC1_HK_sensor"/>
    <property type="match status" value="1"/>
</dbReference>
<comment type="caution">
    <text evidence="2">The sequence shown here is derived from an EMBL/GenBank/DDBJ whole genome shotgun (WGS) entry which is preliminary data.</text>
</comment>
<accession>A0ABR2L705</accession>
<dbReference type="EMBL" id="JAPFFF010000001">
    <property type="protein sequence ID" value="KAK8898547.1"/>
    <property type="molecule type" value="Genomic_DNA"/>
</dbReference>
<sequence>MKRSEIVSMPFNHSDNTSYSYSENPKKRAKKSQYSPYQEFVKKRNAVRVDRYFIMLRTTRIKAVISVIALILIITIIAVYIILSRQAFISFSNDLTDTALFSSSEQILSSISFLIDEPHFFASFLANFIHDADLSRPSKSTAYTYATYLTNANLASSKNIFWWKIGLPDGTLIGVFGNHSYENPVWYFADANDRNTLSLYAYPTNKTTLKNESYPNEPGIYVRDYNATHRHWYQAALENKQTTWTNLYYSLTESLPVFSSVAGSFNDTDGSVEYVISLDLTLEHVQEYLRKMLPGRDSRLAITTSDGFVVAVAGFSPNIDDQIDFNGIITKSIKQLDDPVWKCVTKDSQFNTLNNFSVICPINDQSNSGTSPHDTYRVIRSKVNLADNYDWTIHIALKVDYIVQSGQTIYNNKFIISSMICLLIWIILYFIQYWIKKNFHVKETRFLLEKSKKKTIQHVSQIGIPQGIEILQRIISSKETDENTSIEIDLTLNQIREDPENFTFNKKKFAQSFTNPQVRDKILNIFGIVIDDDNLNDITIEADAEPRLDYSLSTNNSLNDNYFRDKNNQELSENELDENSHFTFLEPLHQNSIKFLKFRMSFNIDYPSTINYVKNLGIEVFQNAGLLTLIGNDDELVLFLLNEISKISPSLFRFCSDSFGFLELLLSNYTLQNIYDNSDFVIAIYITLLSFHIVMNDRICENNPPIKRFFLLDSLKLSQTAHGFLDKILEFCKNNDNQSNLNEIDENTYSNIYEKLNNISKYVDILTATTPISKHIEVLNRCLVFIPSYIQNFQPKKVESLLTDAIRFIYNTSTISFMIGSADFVNSNINFMFTGYSNESEISGFVDCLTNVYISKVHSTIKHIYGTLFYDNLFDK</sequence>
<reference evidence="2 3" key="1">
    <citation type="submission" date="2024-04" db="EMBL/GenBank/DDBJ databases">
        <title>Tritrichomonas musculus Genome.</title>
        <authorList>
            <person name="Alves-Ferreira E."/>
            <person name="Grigg M."/>
            <person name="Lorenzi H."/>
            <person name="Galac M."/>
        </authorList>
    </citation>
    <scope>NUCLEOTIDE SEQUENCE [LARGE SCALE GENOMIC DNA]</scope>
    <source>
        <strain evidence="2 3">EAF2021</strain>
    </source>
</reference>
<organism evidence="2 3">
    <name type="scientific">Tritrichomonas musculus</name>
    <dbReference type="NCBI Taxonomy" id="1915356"/>
    <lineage>
        <taxon>Eukaryota</taxon>
        <taxon>Metamonada</taxon>
        <taxon>Parabasalia</taxon>
        <taxon>Tritrichomonadida</taxon>
        <taxon>Tritrichomonadidae</taxon>
        <taxon>Tritrichomonas</taxon>
    </lineage>
</organism>
<evidence type="ECO:0000313" key="3">
    <source>
        <dbReference type="Proteomes" id="UP001470230"/>
    </source>
</evidence>
<proteinExistence type="predicted"/>
<feature type="transmembrane region" description="Helical" evidence="1">
    <location>
        <begin position="414"/>
        <end position="435"/>
    </location>
</feature>
<feature type="transmembrane region" description="Helical" evidence="1">
    <location>
        <begin position="61"/>
        <end position="83"/>
    </location>
</feature>
<name>A0ABR2L705_9EUKA</name>
<keyword evidence="1" id="KW-0472">Membrane</keyword>
<dbReference type="Proteomes" id="UP001470230">
    <property type="component" value="Unassembled WGS sequence"/>
</dbReference>
<keyword evidence="1" id="KW-0812">Transmembrane</keyword>
<evidence type="ECO:0000313" key="2">
    <source>
        <dbReference type="EMBL" id="KAK8898547.1"/>
    </source>
</evidence>
<keyword evidence="3" id="KW-1185">Reference proteome</keyword>
<evidence type="ECO:0008006" key="4">
    <source>
        <dbReference type="Google" id="ProtNLM"/>
    </source>
</evidence>
<evidence type="ECO:0000256" key="1">
    <source>
        <dbReference type="SAM" id="Phobius"/>
    </source>
</evidence>